<dbReference type="InterPro" id="IPR023032">
    <property type="entry name" value="tRNA_MAMT_biosynth_bifunc_MnmC"/>
</dbReference>
<keyword evidence="7 10" id="KW-0274">FAD</keyword>
<dbReference type="EC" id="1.5.-.-" evidence="10"/>
<dbReference type="InterPro" id="IPR047785">
    <property type="entry name" value="tRNA_MNMC2"/>
</dbReference>
<keyword evidence="8 10" id="KW-0560">Oxidoreductase</keyword>
<gene>
    <name evidence="10 13" type="primary">mnmC</name>
    <name evidence="13" type="ORF">ACD661_02925</name>
</gene>
<evidence type="ECO:0000313" key="13">
    <source>
        <dbReference type="EMBL" id="MFJ1267506.1"/>
    </source>
</evidence>
<dbReference type="RefSeq" id="WP_400186173.1">
    <property type="nucleotide sequence ID" value="NZ_JBGORX010000001.1"/>
</dbReference>
<evidence type="ECO:0000256" key="5">
    <source>
        <dbReference type="ARBA" id="ARBA00022691"/>
    </source>
</evidence>
<dbReference type="Gene3D" id="3.30.9.10">
    <property type="entry name" value="D-Amino Acid Oxidase, subunit A, domain 2"/>
    <property type="match status" value="1"/>
</dbReference>
<dbReference type="SUPFAM" id="SSF54373">
    <property type="entry name" value="FAD-linked reductases, C-terminal domain"/>
    <property type="match status" value="1"/>
</dbReference>
<keyword evidence="1 10" id="KW-0963">Cytoplasm</keyword>
<evidence type="ECO:0000256" key="1">
    <source>
        <dbReference type="ARBA" id="ARBA00022490"/>
    </source>
</evidence>
<evidence type="ECO:0000256" key="8">
    <source>
        <dbReference type="ARBA" id="ARBA00023002"/>
    </source>
</evidence>
<dbReference type="SUPFAM" id="SSF51905">
    <property type="entry name" value="FAD/NAD(P)-binding domain"/>
    <property type="match status" value="1"/>
</dbReference>
<evidence type="ECO:0000256" key="9">
    <source>
        <dbReference type="ARBA" id="ARBA00023268"/>
    </source>
</evidence>
<sequence length="667" mass="74308">MSNLFVPIKTAELDWHQDLPFSIQYDDVYHSSTSGIEQSRYVFVDGNNLIPRWLNASEQSQFTIAETGFGTGLNFLLTWQLWEQSASEQCGLHFISCEKHPLTRHDLIKSLACWPQLEKQAMQLIEHYPVLTPGYHHLIFANGRVRLTLMLGDVLECYEQLLICGEANLERSLRTTYVDAWYLDGFAPAKNQSMWSDSLMKVIAMLSQEGTTLATYTAASVVKENLRQHGFIVEKKKGFGPKRHMISATFNPHGLTSLKKKQTPWHAGQPEYYKERTAVIIGAGLAGCFTAHCLAKRGWKVTLIDELNEVGQGASGNQQAVLFPKLSAYNSPLTQFMLAAFLYASREYHAILNQHDIGVLNGSLLLAYNQKEQQAQASLEDWLKQYPTLGSLVTAQQASELAGIPLHQSGLFIPLSGWINSPALCQILIQTEGITLVKNSVVEQLVFDKRWRVNNYVAEVVILSNGYKVTSFSETESLPIKPIRGQMTVIATTTETTALRIPLCAEGHVLPAQGGTHYLGASYELKTDHATIKAQDDLLNLNKIKNIAPDVSWSDEIKFNWAGVRATTTDYLPIVGRIADASAFNTLYAGFESNAKRWIAKAGPYYPGLYACTGFGSRGLTTIPLCAEWLATLINNEMTFLPRNLQQALSPARFLRKDIVCGKVTTF</sequence>
<feature type="region of interest" description="tRNA (mnm(5)s(2)U34)-methyltransferase" evidence="10">
    <location>
        <begin position="1"/>
        <end position="251"/>
    </location>
</feature>
<keyword evidence="9 10" id="KW-0511">Multifunctional enzyme</keyword>
<organism evidence="13 14">
    <name type="scientific">Legionella lytica</name>
    <dbReference type="NCBI Taxonomy" id="96232"/>
    <lineage>
        <taxon>Bacteria</taxon>
        <taxon>Pseudomonadati</taxon>
        <taxon>Pseudomonadota</taxon>
        <taxon>Gammaproteobacteria</taxon>
        <taxon>Legionellales</taxon>
        <taxon>Legionellaceae</taxon>
        <taxon>Legionella</taxon>
    </lineage>
</organism>
<dbReference type="InterPro" id="IPR017610">
    <property type="entry name" value="tRNA_S-uridine_synth_MnmC_C"/>
</dbReference>
<dbReference type="Proteomes" id="UP001615550">
    <property type="component" value="Unassembled WGS sequence"/>
</dbReference>
<dbReference type="InterPro" id="IPR006076">
    <property type="entry name" value="FAD-dep_OxRdtase"/>
</dbReference>
<evidence type="ECO:0000256" key="3">
    <source>
        <dbReference type="ARBA" id="ARBA00022630"/>
    </source>
</evidence>
<keyword evidence="2 10" id="KW-0489">Methyltransferase</keyword>
<dbReference type="InterPro" id="IPR008471">
    <property type="entry name" value="MnmC-like_methylTransf"/>
</dbReference>
<dbReference type="HAMAP" id="MF_01102">
    <property type="entry name" value="MnmC"/>
    <property type="match status" value="1"/>
</dbReference>
<comment type="similarity">
    <text evidence="10">In the C-terminal section; belongs to the DAO family.</text>
</comment>
<dbReference type="InterPro" id="IPR029063">
    <property type="entry name" value="SAM-dependent_MTases_sf"/>
</dbReference>
<comment type="similarity">
    <text evidence="10">In the N-terminal section; belongs to the methyltransferase superfamily. tRNA (mnm(5)s(2)U34)-methyltransferase family.</text>
</comment>
<comment type="catalytic activity">
    <reaction evidence="10">
        <text>5-aminomethyl-2-thiouridine(34) in tRNA + S-adenosyl-L-methionine = 5-methylaminomethyl-2-thiouridine(34) in tRNA + S-adenosyl-L-homocysteine + H(+)</text>
        <dbReference type="Rhea" id="RHEA:19569"/>
        <dbReference type="Rhea" id="RHEA-COMP:10195"/>
        <dbReference type="Rhea" id="RHEA-COMP:10197"/>
        <dbReference type="ChEBI" id="CHEBI:15378"/>
        <dbReference type="ChEBI" id="CHEBI:57856"/>
        <dbReference type="ChEBI" id="CHEBI:59789"/>
        <dbReference type="ChEBI" id="CHEBI:74454"/>
        <dbReference type="ChEBI" id="CHEBI:74455"/>
        <dbReference type="EC" id="2.1.1.61"/>
    </reaction>
</comment>
<dbReference type="EMBL" id="JBGORX010000001">
    <property type="protein sequence ID" value="MFJ1267506.1"/>
    <property type="molecule type" value="Genomic_DNA"/>
</dbReference>
<dbReference type="NCBIfam" id="TIGR03197">
    <property type="entry name" value="MnmC_Cterm"/>
    <property type="match status" value="1"/>
</dbReference>
<comment type="subcellular location">
    <subcellularLocation>
        <location evidence="10">Cytoplasm</location>
    </subcellularLocation>
</comment>
<dbReference type="EC" id="2.1.1.61" evidence="10"/>
<feature type="domain" description="MnmC-like methyltransferase" evidence="12">
    <location>
        <begin position="116"/>
        <end position="249"/>
    </location>
</feature>
<comment type="caution">
    <text evidence="13">The sequence shown here is derived from an EMBL/GenBank/DDBJ whole genome shotgun (WGS) entry which is preliminary data.</text>
</comment>
<dbReference type="InterPro" id="IPR036188">
    <property type="entry name" value="FAD/NAD-bd_sf"/>
</dbReference>
<keyword evidence="14" id="KW-1185">Reference proteome</keyword>
<keyword evidence="3 10" id="KW-0285">Flavoprotein</keyword>
<dbReference type="PANTHER" id="PTHR13847:SF283">
    <property type="entry name" value="TRNA 5-METHYLAMINOMETHYL-2-THIOURIDINE BIOSYNTHESIS BIFUNCTIONAL PROTEIN MNMC"/>
    <property type="match status" value="1"/>
</dbReference>
<evidence type="ECO:0000259" key="12">
    <source>
        <dbReference type="Pfam" id="PF05430"/>
    </source>
</evidence>
<dbReference type="Gene3D" id="3.50.50.60">
    <property type="entry name" value="FAD/NAD(P)-binding domain"/>
    <property type="match status" value="1"/>
</dbReference>
<proteinExistence type="inferred from homology"/>
<evidence type="ECO:0000256" key="7">
    <source>
        <dbReference type="ARBA" id="ARBA00022827"/>
    </source>
</evidence>
<evidence type="ECO:0000313" key="14">
    <source>
        <dbReference type="Proteomes" id="UP001615550"/>
    </source>
</evidence>
<dbReference type="NCBIfam" id="NF002481">
    <property type="entry name" value="PRK01747.1-2"/>
    <property type="match status" value="1"/>
</dbReference>
<reference evidence="13 14" key="1">
    <citation type="submission" date="2024-08" db="EMBL/GenBank/DDBJ databases">
        <title>Draft Genome Sequence of Legionella lytica strain DSB2004, Isolated From a Fire Sprinkler System.</title>
        <authorList>
            <person name="Everhart A.D."/>
            <person name="Kidane D.T."/>
            <person name="Farone A.L."/>
            <person name="Farone M.B."/>
        </authorList>
    </citation>
    <scope>NUCLEOTIDE SEQUENCE [LARGE SCALE GENOMIC DNA]</scope>
    <source>
        <strain evidence="13 14">DSB2004</strain>
    </source>
</reference>
<evidence type="ECO:0000259" key="11">
    <source>
        <dbReference type="Pfam" id="PF01266"/>
    </source>
</evidence>
<dbReference type="Pfam" id="PF05430">
    <property type="entry name" value="Methyltransf_30"/>
    <property type="match status" value="1"/>
</dbReference>
<feature type="domain" description="FAD dependent oxidoreductase" evidence="11">
    <location>
        <begin position="278"/>
        <end position="632"/>
    </location>
</feature>
<keyword evidence="6 10" id="KW-0819">tRNA processing</keyword>
<keyword evidence="4 10" id="KW-0808">Transferase</keyword>
<feature type="region of interest" description="FAD-dependent cmnm(5)s(2)U34 oxidoreductase" evidence="10">
    <location>
        <begin position="281"/>
        <end position="667"/>
    </location>
</feature>
<accession>A0ABW8D6N5</accession>
<comment type="cofactor">
    <cofactor evidence="10">
        <name>FAD</name>
        <dbReference type="ChEBI" id="CHEBI:57692"/>
    </cofactor>
</comment>
<dbReference type="Gene3D" id="3.40.50.150">
    <property type="entry name" value="Vaccinia Virus protein VP39"/>
    <property type="match status" value="1"/>
</dbReference>
<dbReference type="Pfam" id="PF01266">
    <property type="entry name" value="DAO"/>
    <property type="match status" value="1"/>
</dbReference>
<evidence type="ECO:0000256" key="6">
    <source>
        <dbReference type="ARBA" id="ARBA00022694"/>
    </source>
</evidence>
<dbReference type="PANTHER" id="PTHR13847">
    <property type="entry name" value="SARCOSINE DEHYDROGENASE-RELATED"/>
    <property type="match status" value="1"/>
</dbReference>
<evidence type="ECO:0000256" key="4">
    <source>
        <dbReference type="ARBA" id="ARBA00022679"/>
    </source>
</evidence>
<dbReference type="NCBIfam" id="NF033855">
    <property type="entry name" value="tRNA_MNMC2"/>
    <property type="match status" value="1"/>
</dbReference>
<evidence type="ECO:0000256" key="10">
    <source>
        <dbReference type="HAMAP-Rule" id="MF_01102"/>
    </source>
</evidence>
<keyword evidence="5 10" id="KW-0949">S-adenosyl-L-methionine</keyword>
<evidence type="ECO:0000256" key="2">
    <source>
        <dbReference type="ARBA" id="ARBA00022603"/>
    </source>
</evidence>
<protein>
    <recommendedName>
        <fullName evidence="10">tRNA 5-methylaminomethyl-2-thiouridine biosynthesis bifunctional protein MnmC</fullName>
        <shortName evidence="10">tRNA mnm(5)s(2)U biosynthesis bifunctional protein</shortName>
    </recommendedName>
    <domain>
        <recommendedName>
            <fullName evidence="10">tRNA (mnm(5)s(2)U34)-methyltransferase</fullName>
            <ecNumber evidence="10">2.1.1.61</ecNumber>
        </recommendedName>
    </domain>
    <domain>
        <recommendedName>
            <fullName evidence="10">FAD-dependent cmnm(5)s(2)U34 oxidoreductase</fullName>
            <ecNumber evidence="10">1.5.-.-</ecNumber>
        </recommendedName>
    </domain>
</protein>
<comment type="function">
    <text evidence="10">Catalyzes the last two steps in the biosynthesis of 5-methylaminomethyl-2-thiouridine (mnm(5)s(2)U) at the wobble position (U34) in tRNA. Catalyzes the FAD-dependent demodification of cmnm(5)s(2)U34 to nm(5)s(2)U34, followed by the transfer of a methyl group from S-adenosyl-L-methionine to nm(5)s(2)U34, to form mnm(5)s(2)U34.</text>
</comment>
<name>A0ABW8D6N5_9GAMM</name>